<reference evidence="2" key="1">
    <citation type="submission" date="2018-01" db="EMBL/GenBank/DDBJ databases">
        <title>An insight into the sialome of Amazonian anophelines.</title>
        <authorList>
            <person name="Ribeiro J.M."/>
            <person name="Scarpassa V."/>
            <person name="Calvo E."/>
        </authorList>
    </citation>
    <scope>NUCLEOTIDE SEQUENCE</scope>
</reference>
<feature type="transmembrane region" description="Helical" evidence="1">
    <location>
        <begin position="6"/>
        <end position="29"/>
    </location>
</feature>
<keyword evidence="1" id="KW-1133">Transmembrane helix</keyword>
<protein>
    <submittedName>
        <fullName evidence="2">Putative secreted protein</fullName>
    </submittedName>
</protein>
<organism evidence="2">
    <name type="scientific">Anopheles darlingi</name>
    <name type="common">Mosquito</name>
    <dbReference type="NCBI Taxonomy" id="43151"/>
    <lineage>
        <taxon>Eukaryota</taxon>
        <taxon>Metazoa</taxon>
        <taxon>Ecdysozoa</taxon>
        <taxon>Arthropoda</taxon>
        <taxon>Hexapoda</taxon>
        <taxon>Insecta</taxon>
        <taxon>Pterygota</taxon>
        <taxon>Neoptera</taxon>
        <taxon>Endopterygota</taxon>
        <taxon>Diptera</taxon>
        <taxon>Nematocera</taxon>
        <taxon>Culicoidea</taxon>
        <taxon>Culicidae</taxon>
        <taxon>Anophelinae</taxon>
        <taxon>Anopheles</taxon>
    </lineage>
</organism>
<proteinExistence type="predicted"/>
<evidence type="ECO:0000313" key="2">
    <source>
        <dbReference type="EMBL" id="MBW71331.1"/>
    </source>
</evidence>
<keyword evidence="1" id="KW-0472">Membrane</keyword>
<sequence length="148" mass="16547">MMMVVVVMVLIATLAVLIVVSLLLLFLVLAHRGFRGRRMTTIDAALRDALGELTREATVIEPVPISKKPLVRAVRTRNARRTTAVLVERVKSVVPLEQHLALLVRGNRVRYMLVVGTGMRKVLMVRLVLVDVVQIVRKVAGSVMVHRR</sequence>
<dbReference type="AlphaFoldDB" id="A0A2M4D1G4"/>
<accession>A0A2M4D1G4</accession>
<name>A0A2M4D1G4_ANODA</name>
<keyword evidence="1" id="KW-0812">Transmembrane</keyword>
<dbReference type="EMBL" id="GGFL01007153">
    <property type="protein sequence ID" value="MBW71331.1"/>
    <property type="molecule type" value="Transcribed_RNA"/>
</dbReference>
<evidence type="ECO:0000256" key="1">
    <source>
        <dbReference type="SAM" id="Phobius"/>
    </source>
</evidence>